<keyword evidence="1" id="KW-0812">Transmembrane</keyword>
<keyword evidence="3" id="KW-1185">Reference proteome</keyword>
<evidence type="ECO:0000313" key="2">
    <source>
        <dbReference type="EnsemblMetazoa" id="GAUT038583-PA"/>
    </source>
</evidence>
<dbReference type="Proteomes" id="UP000078200">
    <property type="component" value="Unassembled WGS sequence"/>
</dbReference>
<accession>A0A1A9VII8</accession>
<name>A0A1A9VII8_GLOAU</name>
<reference evidence="2" key="1">
    <citation type="submission" date="2020-05" db="UniProtKB">
        <authorList>
            <consortium name="EnsemblMetazoa"/>
        </authorList>
    </citation>
    <scope>IDENTIFICATION</scope>
    <source>
        <strain evidence="2">TTRI</strain>
    </source>
</reference>
<proteinExistence type="predicted"/>
<dbReference type="VEuPathDB" id="VectorBase:GAUT038583"/>
<evidence type="ECO:0000313" key="3">
    <source>
        <dbReference type="Proteomes" id="UP000078200"/>
    </source>
</evidence>
<evidence type="ECO:0000256" key="1">
    <source>
        <dbReference type="SAM" id="Phobius"/>
    </source>
</evidence>
<protein>
    <submittedName>
        <fullName evidence="2">Uncharacterized protein</fullName>
    </submittedName>
</protein>
<dbReference type="AlphaFoldDB" id="A0A1A9VII8"/>
<feature type="transmembrane region" description="Helical" evidence="1">
    <location>
        <begin position="85"/>
        <end position="106"/>
    </location>
</feature>
<dbReference type="EnsemblMetazoa" id="GAUT038583-RA">
    <property type="protein sequence ID" value="GAUT038583-PA"/>
    <property type="gene ID" value="GAUT038583"/>
</dbReference>
<feature type="transmembrane region" description="Helical" evidence="1">
    <location>
        <begin position="118"/>
        <end position="135"/>
    </location>
</feature>
<organism evidence="2 3">
    <name type="scientific">Glossina austeni</name>
    <name type="common">Savannah tsetse fly</name>
    <dbReference type="NCBI Taxonomy" id="7395"/>
    <lineage>
        <taxon>Eukaryota</taxon>
        <taxon>Metazoa</taxon>
        <taxon>Ecdysozoa</taxon>
        <taxon>Arthropoda</taxon>
        <taxon>Hexapoda</taxon>
        <taxon>Insecta</taxon>
        <taxon>Pterygota</taxon>
        <taxon>Neoptera</taxon>
        <taxon>Endopterygota</taxon>
        <taxon>Diptera</taxon>
        <taxon>Brachycera</taxon>
        <taxon>Muscomorpha</taxon>
        <taxon>Hippoboscoidea</taxon>
        <taxon>Glossinidae</taxon>
        <taxon>Glossina</taxon>
    </lineage>
</organism>
<keyword evidence="1" id="KW-1133">Transmembrane helix</keyword>
<sequence>MPSRAAGSTGYTSKNFSCVPMGLDSLLTRMNSACSSTMLTVSRTQIIGIGPGPAVVLQIKLGTTGHAAYVKHAVGTSYILETRTLGFVVVLLGVSTCNLPLTLFGLCPALTFALSHHILWYLFIIGILALDFVWVKPWCDGLDVRYWFIRGQNLLDSVHAQQSKFLESLSVTMSEMVQSNIEERLRKINLPTTSSLPNQAQSQSYFNLDFNRTESISQQSLDQLLGLGATSLGNLQDPAIP</sequence>
<keyword evidence="1" id="KW-0472">Membrane</keyword>